<sequence length="389" mass="42634">MPADRKWIERNLGFDPITTPPPRETFTVKRIADAAVRKTAKVAPEDFQREIIDFDSESTEGREFMAFSTATGLSRFTDIPWPKGLAPQTGPKPGNGKGPLPRADVLVVTWTVDEGHATSRVLTPGKDSHNDYVPYTHNYATISKKMRNGCPAKELKRLGSFWTTTIGKKKVVVFKSDSHMSQDGPQLPNIDVWRQIITEVQPTLVITTGTAGGIGRKVEVGDVVVSPIVRFDCLSKFKKQPFAQAHFSSKPAKTTKFATAKTLFKANAGQLPKDNTRPPKIFVVKPSELSSSVVTTDFFGFDTSDNHFKLQGLGDVSEMGDAVLGLVVQEMGAKAPRWLAIRNVSDPQIKAEGTLKQQEQVAAQIYKGFGRWSTVCSAIACWASIAAEP</sequence>
<evidence type="ECO:0000313" key="3">
    <source>
        <dbReference type="EMBL" id="GGI30750.1"/>
    </source>
</evidence>
<reference evidence="4 5" key="2">
    <citation type="submission" date="2018-06" db="EMBL/GenBank/DDBJ databases">
        <title>Comparative genomics of rhizobia nodulating Arachis hypogaea in China.</title>
        <authorList>
            <person name="Li Y."/>
        </authorList>
    </citation>
    <scope>NUCLEOTIDE SEQUENCE [LARGE SCALE GENOMIC DNA]</scope>
    <source>
        <strain evidence="4 5">CCBAU 51658</strain>
    </source>
</reference>
<organism evidence="3 6">
    <name type="scientific">Bradyrhizobium guangdongense</name>
    <dbReference type="NCBI Taxonomy" id="1325090"/>
    <lineage>
        <taxon>Bacteria</taxon>
        <taxon>Pseudomonadati</taxon>
        <taxon>Pseudomonadota</taxon>
        <taxon>Alphaproteobacteria</taxon>
        <taxon>Hyphomicrobiales</taxon>
        <taxon>Nitrobacteraceae</taxon>
        <taxon>Bradyrhizobium</taxon>
    </lineage>
</organism>
<feature type="domain" description="Nucleoside phosphorylase" evidence="2">
    <location>
        <begin position="150"/>
        <end position="359"/>
    </location>
</feature>
<evidence type="ECO:0000256" key="1">
    <source>
        <dbReference type="SAM" id="MobiDB-lite"/>
    </source>
</evidence>
<evidence type="ECO:0000313" key="5">
    <source>
        <dbReference type="Proteomes" id="UP000593880"/>
    </source>
</evidence>
<dbReference type="RefSeq" id="WP_128963181.1">
    <property type="nucleotide sequence ID" value="NZ_BMHC01000018.1"/>
</dbReference>
<protein>
    <recommendedName>
        <fullName evidence="2">Nucleoside phosphorylase domain-containing protein</fullName>
    </recommendedName>
</protein>
<reference evidence="3" key="1">
    <citation type="journal article" date="2014" name="Int. J. Syst. Evol. Microbiol.">
        <title>Complete genome sequence of Corynebacterium casei LMG S-19264T (=DSM 44701T), isolated from a smear-ripened cheese.</title>
        <authorList>
            <consortium name="US DOE Joint Genome Institute (JGI-PGF)"/>
            <person name="Walter F."/>
            <person name="Albersmeier A."/>
            <person name="Kalinowski J."/>
            <person name="Ruckert C."/>
        </authorList>
    </citation>
    <scope>NUCLEOTIDE SEQUENCE</scope>
    <source>
        <strain evidence="3">CGMCC 1.15034</strain>
    </source>
</reference>
<feature type="region of interest" description="Disordered" evidence="1">
    <location>
        <begin position="78"/>
        <end position="99"/>
    </location>
</feature>
<dbReference type="InterPro" id="IPR035994">
    <property type="entry name" value="Nucleoside_phosphorylase_sf"/>
</dbReference>
<dbReference type="InterPro" id="IPR000845">
    <property type="entry name" value="Nucleoside_phosphorylase_d"/>
</dbReference>
<dbReference type="GO" id="GO:0003824">
    <property type="term" value="F:catalytic activity"/>
    <property type="evidence" value="ECO:0007669"/>
    <property type="project" value="InterPro"/>
</dbReference>
<name>A0A410UY63_9BRAD</name>
<dbReference type="EMBL" id="CP030057">
    <property type="protein sequence ID" value="QOZ57430.1"/>
    <property type="molecule type" value="Genomic_DNA"/>
</dbReference>
<dbReference type="Proteomes" id="UP000593880">
    <property type="component" value="Chromosome"/>
</dbReference>
<dbReference type="Pfam" id="PF01048">
    <property type="entry name" value="PNP_UDP_1"/>
    <property type="match status" value="1"/>
</dbReference>
<dbReference type="Gene3D" id="3.40.50.1580">
    <property type="entry name" value="Nucleoside phosphorylase domain"/>
    <property type="match status" value="1"/>
</dbReference>
<gene>
    <name evidence="3" type="ORF">GCM10010987_61000</name>
    <name evidence="4" type="ORF">XH86_00755</name>
</gene>
<reference evidence="3" key="3">
    <citation type="submission" date="2022-12" db="EMBL/GenBank/DDBJ databases">
        <authorList>
            <person name="Sun Q."/>
            <person name="Zhou Y."/>
        </authorList>
    </citation>
    <scope>NUCLEOTIDE SEQUENCE</scope>
    <source>
        <strain evidence="3">CGMCC 1.15034</strain>
    </source>
</reference>
<dbReference type="OrthoDB" id="3078193at2"/>
<evidence type="ECO:0000259" key="2">
    <source>
        <dbReference type="Pfam" id="PF01048"/>
    </source>
</evidence>
<dbReference type="Proteomes" id="UP000625079">
    <property type="component" value="Unassembled WGS sequence"/>
</dbReference>
<accession>A0A410UY63</accession>
<dbReference type="SUPFAM" id="SSF53167">
    <property type="entry name" value="Purine and uridine phosphorylases"/>
    <property type="match status" value="1"/>
</dbReference>
<dbReference type="AlphaFoldDB" id="A0A410UY63"/>
<keyword evidence="5" id="KW-1185">Reference proteome</keyword>
<proteinExistence type="predicted"/>
<evidence type="ECO:0000313" key="4">
    <source>
        <dbReference type="EMBL" id="QOZ57430.1"/>
    </source>
</evidence>
<dbReference type="EMBL" id="BMHC01000018">
    <property type="protein sequence ID" value="GGI30750.1"/>
    <property type="molecule type" value="Genomic_DNA"/>
</dbReference>
<evidence type="ECO:0000313" key="6">
    <source>
        <dbReference type="Proteomes" id="UP000625079"/>
    </source>
</evidence>
<dbReference type="GO" id="GO:0009116">
    <property type="term" value="P:nucleoside metabolic process"/>
    <property type="evidence" value="ECO:0007669"/>
    <property type="project" value="InterPro"/>
</dbReference>